<dbReference type="Proteomes" id="UP000029736">
    <property type="component" value="Unassembled WGS sequence"/>
</dbReference>
<keyword evidence="1" id="KW-1133">Transmembrane helix</keyword>
<dbReference type="OrthoDB" id="627992at2"/>
<keyword evidence="1" id="KW-0472">Membrane</keyword>
<reference evidence="2 3" key="1">
    <citation type="journal article" date="2014" name="Int. J. Syst. Evol. Microbiol.">
        <title>Phaeodactylibacter xiamenensis gen. nov., sp. nov., a member of the family Saprospiraceae isolated from the marine alga Phaeodactylum tricornutum.</title>
        <authorList>
            <person name="Chen Z.Jr."/>
            <person name="Lei X."/>
            <person name="Lai Q."/>
            <person name="Li Y."/>
            <person name="Zhang B."/>
            <person name="Zhang J."/>
            <person name="Zhang H."/>
            <person name="Yang L."/>
            <person name="Zheng W."/>
            <person name="Tian Y."/>
            <person name="Yu Z."/>
            <person name="Xu H.Jr."/>
            <person name="Zheng T."/>
        </authorList>
    </citation>
    <scope>NUCLEOTIDE SEQUENCE [LARGE SCALE GENOMIC DNA]</scope>
    <source>
        <strain evidence="2 3">KD52</strain>
    </source>
</reference>
<feature type="transmembrane region" description="Helical" evidence="1">
    <location>
        <begin position="248"/>
        <end position="270"/>
    </location>
</feature>
<dbReference type="EMBL" id="JPOS01000012">
    <property type="protein sequence ID" value="KGE89051.1"/>
    <property type="molecule type" value="Genomic_DNA"/>
</dbReference>
<name>A0A098SA93_9BACT</name>
<feature type="transmembrane region" description="Helical" evidence="1">
    <location>
        <begin position="141"/>
        <end position="162"/>
    </location>
</feature>
<feature type="transmembrane region" description="Helical" evidence="1">
    <location>
        <begin position="385"/>
        <end position="405"/>
    </location>
</feature>
<protein>
    <submittedName>
        <fullName evidence="2">Uncharacterized protein</fullName>
    </submittedName>
</protein>
<evidence type="ECO:0000256" key="1">
    <source>
        <dbReference type="SAM" id="Phobius"/>
    </source>
</evidence>
<evidence type="ECO:0000313" key="3">
    <source>
        <dbReference type="Proteomes" id="UP000029736"/>
    </source>
</evidence>
<feature type="transmembrane region" description="Helical" evidence="1">
    <location>
        <begin position="352"/>
        <end position="373"/>
    </location>
</feature>
<feature type="transmembrane region" description="Helical" evidence="1">
    <location>
        <begin position="320"/>
        <end position="340"/>
    </location>
</feature>
<dbReference type="STRING" id="1524460.IX84_04540"/>
<feature type="transmembrane region" description="Helical" evidence="1">
    <location>
        <begin position="105"/>
        <end position="129"/>
    </location>
</feature>
<gene>
    <name evidence="2" type="ORF">IX84_04540</name>
</gene>
<sequence length="496" mass="57094">MKKNINLQHPLTKLALWMTGALIYVQLFYDAYLGLNVVVFALTAIGTAALSYPELRHQSASRWLAGALLSSAVLVAWRNSDLSIIAFFLSFLIFTGHLHQRPLRFLWFAGMLGITKLLGSPIAAFYQLIRSWQPLAWKPAFRWAPFAVLPAGLGLAFGTIYYHANPQFAAFWQRFWPGSWLQFNWDVGQILLFMMGCFVVGGLVWPSLWGDFLKDWEAPFRSVLKRKRGTPKPEVGTLGLKREYQTGVFSLAVLNGLLFVANLADLRFVWINYGLATPQELSQYVHEGTYLLILSILMAMGVLLWFFRGNLNFLPDNERLRWLAHLWLAQNAMLVLSVGLRNWQYVANFGLAYKRLGVFGFLIATLGGLWLVYLKTREQRTISFVLQKSAQLALVLLLLYSTVNWDRMITRYNIRQAAPGQLDTDFLTREVSPVNLPTLWEERHRLQIAAGWTDEQLERKLKSVSRQLSRQYQPGWRSWNYTTSRAYHSDPFREVR</sequence>
<comment type="caution">
    <text evidence="2">The sequence shown here is derived from an EMBL/GenBank/DDBJ whole genome shotgun (WGS) entry which is preliminary data.</text>
</comment>
<dbReference type="AlphaFoldDB" id="A0A098SA93"/>
<feature type="transmembrane region" description="Helical" evidence="1">
    <location>
        <begin position="183"/>
        <end position="205"/>
    </location>
</feature>
<proteinExistence type="predicted"/>
<organism evidence="2 3">
    <name type="scientific">Phaeodactylibacter xiamenensis</name>
    <dbReference type="NCBI Taxonomy" id="1524460"/>
    <lineage>
        <taxon>Bacteria</taxon>
        <taxon>Pseudomonadati</taxon>
        <taxon>Bacteroidota</taxon>
        <taxon>Saprospiria</taxon>
        <taxon>Saprospirales</taxon>
        <taxon>Haliscomenobacteraceae</taxon>
        <taxon>Phaeodactylibacter</taxon>
    </lineage>
</organism>
<feature type="transmembrane region" description="Helical" evidence="1">
    <location>
        <begin position="82"/>
        <end position="98"/>
    </location>
</feature>
<dbReference type="InterPro" id="IPR025291">
    <property type="entry name" value="DUF4153"/>
</dbReference>
<accession>A0A098SA93</accession>
<feature type="transmembrane region" description="Helical" evidence="1">
    <location>
        <begin position="290"/>
        <end position="308"/>
    </location>
</feature>
<dbReference type="Pfam" id="PF13687">
    <property type="entry name" value="DUF4153"/>
    <property type="match status" value="1"/>
</dbReference>
<keyword evidence="1" id="KW-0812">Transmembrane</keyword>
<dbReference type="RefSeq" id="WP_044216847.1">
    <property type="nucleotide sequence ID" value="NZ_JBKAGJ010000001.1"/>
</dbReference>
<keyword evidence="3" id="KW-1185">Reference proteome</keyword>
<evidence type="ECO:0000313" key="2">
    <source>
        <dbReference type="EMBL" id="KGE89051.1"/>
    </source>
</evidence>